<gene>
    <name evidence="1" type="ORF">JQN84_29620</name>
</gene>
<dbReference type="Proteomes" id="UP000809587">
    <property type="component" value="Unassembled WGS sequence"/>
</dbReference>
<sequence length="122" mass="12938">MIRHLDGRTSDDATGFGGLAEAITPYVLPIAETAVAFIAASAGEALLVESGTWVKRWVSRRFRRESPTVPAVEAARVAALSPEQLQLIRDAAYRQARAMRLAEGTANTLADAVVGSLVTGSE</sequence>
<protein>
    <submittedName>
        <fullName evidence="1">Uncharacterized protein</fullName>
    </submittedName>
</protein>
<keyword evidence="2" id="KW-1185">Reference proteome</keyword>
<reference evidence="1 2" key="1">
    <citation type="submission" date="2021-02" db="EMBL/GenBank/DDBJ databases">
        <authorList>
            <person name="Lee D.-H."/>
        </authorList>
    </citation>
    <scope>NUCLEOTIDE SEQUENCE [LARGE SCALE GENOMIC DNA]</scope>
    <source>
        <strain evidence="1 2">MMS20-R2-29</strain>
    </source>
</reference>
<dbReference type="EMBL" id="JAFEUO010000011">
    <property type="protein sequence ID" value="MBM7086696.1"/>
    <property type="molecule type" value="Genomic_DNA"/>
</dbReference>
<name>A0ABS2JKE2_9ACTN</name>
<evidence type="ECO:0000313" key="1">
    <source>
        <dbReference type="EMBL" id="MBM7086696.1"/>
    </source>
</evidence>
<evidence type="ECO:0000313" key="2">
    <source>
        <dbReference type="Proteomes" id="UP000809587"/>
    </source>
</evidence>
<accession>A0ABS2JKE2</accession>
<proteinExistence type="predicted"/>
<dbReference type="RefSeq" id="WP_204961881.1">
    <property type="nucleotide sequence ID" value="NZ_JAFEUO010000011.1"/>
</dbReference>
<comment type="caution">
    <text evidence="1">The sequence shown here is derived from an EMBL/GenBank/DDBJ whole genome shotgun (WGS) entry which is preliminary data.</text>
</comment>
<organism evidence="1 2">
    <name type="scientific">Micromonospora humidisoli</name>
    <dbReference type="NCBI Taxonomy" id="2807622"/>
    <lineage>
        <taxon>Bacteria</taxon>
        <taxon>Bacillati</taxon>
        <taxon>Actinomycetota</taxon>
        <taxon>Actinomycetes</taxon>
        <taxon>Micromonosporales</taxon>
        <taxon>Micromonosporaceae</taxon>
        <taxon>Micromonospora</taxon>
    </lineage>
</organism>